<name>A0ABQ3XNS6_9ACTN</name>
<proteinExistence type="predicted"/>
<dbReference type="InterPro" id="IPR029062">
    <property type="entry name" value="Class_I_gatase-like"/>
</dbReference>
<keyword evidence="2" id="KW-0547">Nucleotide-binding</keyword>
<keyword evidence="7" id="KW-1185">Reference proteome</keyword>
<reference evidence="6 7" key="1">
    <citation type="submission" date="2021-01" db="EMBL/GenBank/DDBJ databases">
        <title>Whole genome shotgun sequence of Actinoplanes couchii NBRC 106145.</title>
        <authorList>
            <person name="Komaki H."/>
            <person name="Tamura T."/>
        </authorList>
    </citation>
    <scope>NUCLEOTIDE SEQUENCE [LARGE SCALE GENOMIC DNA]</scope>
    <source>
        <strain evidence="6 7">NBRC 106145</strain>
    </source>
</reference>
<feature type="region of interest" description="Disordered" evidence="4">
    <location>
        <begin position="332"/>
        <end position="353"/>
    </location>
</feature>
<keyword evidence="3" id="KW-0067">ATP-binding</keyword>
<protein>
    <recommendedName>
        <fullName evidence="5">Cysteinyl-tRNA ligase anticodon binding domain-containing protein</fullName>
    </recommendedName>
</protein>
<evidence type="ECO:0000313" key="6">
    <source>
        <dbReference type="EMBL" id="GID60160.1"/>
    </source>
</evidence>
<dbReference type="Gene3D" id="1.20.120.1910">
    <property type="entry name" value="Cysteine-tRNA ligase, C-terminal anti-codon recognition domain"/>
    <property type="match status" value="1"/>
</dbReference>
<keyword evidence="1" id="KW-0436">Ligase</keyword>
<dbReference type="InterPro" id="IPR009080">
    <property type="entry name" value="tRNAsynth_Ia_anticodon-bd"/>
</dbReference>
<comment type="caution">
    <text evidence="6">The sequence shown here is derived from an EMBL/GenBank/DDBJ whole genome shotgun (WGS) entry which is preliminary data.</text>
</comment>
<gene>
    <name evidence="6" type="ORF">Aco03nite_085640</name>
</gene>
<evidence type="ECO:0000256" key="2">
    <source>
        <dbReference type="ARBA" id="ARBA00022741"/>
    </source>
</evidence>
<dbReference type="Proteomes" id="UP000612282">
    <property type="component" value="Unassembled WGS sequence"/>
</dbReference>
<feature type="compositionally biased region" description="Pro residues" evidence="4">
    <location>
        <begin position="337"/>
        <end position="348"/>
    </location>
</feature>
<accession>A0ABQ3XNS6</accession>
<evidence type="ECO:0000256" key="3">
    <source>
        <dbReference type="ARBA" id="ARBA00022840"/>
    </source>
</evidence>
<evidence type="ECO:0000256" key="1">
    <source>
        <dbReference type="ARBA" id="ARBA00022598"/>
    </source>
</evidence>
<evidence type="ECO:0000256" key="4">
    <source>
        <dbReference type="SAM" id="MobiDB-lite"/>
    </source>
</evidence>
<dbReference type="Pfam" id="PF23493">
    <property type="entry name" value="CysS_C"/>
    <property type="match status" value="1"/>
</dbReference>
<dbReference type="SUPFAM" id="SSF47323">
    <property type="entry name" value="Anticodon-binding domain of a subclass of class I aminoacyl-tRNA synthetases"/>
    <property type="match status" value="1"/>
</dbReference>
<feature type="domain" description="Cysteinyl-tRNA ligase anticodon binding" evidence="5">
    <location>
        <begin position="429"/>
        <end position="473"/>
    </location>
</feature>
<organism evidence="6 7">
    <name type="scientific">Actinoplanes couchii</name>
    <dbReference type="NCBI Taxonomy" id="403638"/>
    <lineage>
        <taxon>Bacteria</taxon>
        <taxon>Bacillati</taxon>
        <taxon>Actinomycetota</taxon>
        <taxon>Actinomycetes</taxon>
        <taxon>Micromonosporales</taxon>
        <taxon>Micromonosporaceae</taxon>
        <taxon>Actinoplanes</taxon>
    </lineage>
</organism>
<dbReference type="EMBL" id="BOMG01000104">
    <property type="protein sequence ID" value="GID60160.1"/>
    <property type="molecule type" value="Genomic_DNA"/>
</dbReference>
<sequence length="477" mass="50936">MQHVHLTGTGQSPGDLVGMDVTVQAVFTDPVGQARAAHSETEHLDDCRAIGSEIHNAILLQLPDHGNKCSPGGDGSVLTIMGSGETSPTMVSVHRAVAAGLPGRPAAVLIETPYAFQENVADISAKACQYFDRSVGLHVTVAPETDNDQALAMTRTADWLFCGPGSPTYALRRWTGSPVAQALHDRFRRRRGHTVFASAAAATLGRWTVPVYEIYKSGADPYWADGLDLLRHLDLTVAVVPHYDNREGGTHDTRFCYLGERRLRLLEQHLPDDAAVLGVDEHTAVHIDPGAGQVRVTGRGALTVRRHGADTVFPSGSALSLTELRALAHRGAAVRSTPPPVAGTPETPPTVSETAATCERRFDEALAARDADGMARAVLDLESAVHAWSTDTELDDGADQARAVLRTLILRLSRTATTGLTDPAALLAPLVQPLLDLRSGLRSRHDYATADALRTALSAAGITVQDDNGQVTWTLSR</sequence>
<evidence type="ECO:0000259" key="5">
    <source>
        <dbReference type="Pfam" id="PF23493"/>
    </source>
</evidence>
<evidence type="ECO:0000313" key="7">
    <source>
        <dbReference type="Proteomes" id="UP000612282"/>
    </source>
</evidence>
<dbReference type="InterPro" id="IPR056411">
    <property type="entry name" value="CysS_C"/>
</dbReference>
<dbReference type="Gene3D" id="3.40.50.880">
    <property type="match status" value="1"/>
</dbReference>